<name>A0A4V1WG02_9FLAO</name>
<keyword evidence="2" id="KW-0808">Transferase</keyword>
<evidence type="ECO:0000259" key="1">
    <source>
        <dbReference type="Pfam" id="PF00583"/>
    </source>
</evidence>
<dbReference type="OrthoDB" id="5109343at2"/>
<keyword evidence="3" id="KW-1185">Reference proteome</keyword>
<gene>
    <name evidence="2" type="ORF">ERX46_06325</name>
</gene>
<dbReference type="Pfam" id="PF00583">
    <property type="entry name" value="Acetyltransf_1"/>
    <property type="match status" value="1"/>
</dbReference>
<evidence type="ECO:0000313" key="3">
    <source>
        <dbReference type="Proteomes" id="UP000293952"/>
    </source>
</evidence>
<dbReference type="AlphaFoldDB" id="A0A4V1WG02"/>
<dbReference type="InterPro" id="IPR000182">
    <property type="entry name" value="GNAT_dom"/>
</dbReference>
<dbReference type="Proteomes" id="UP000293952">
    <property type="component" value="Unassembled WGS sequence"/>
</dbReference>
<sequence>MITYSTSSNKTDLQGILTLQKANLKKNLSQEEIEKNGFVTVDHTPEALTDLANIEAHAIAKDGDKVVGYVLAMTKSSRYELPIIFPMFDEFDKIIYKGKIVSDYDYMLVGQACIDKDYRGQGLIENCFRVYKEAFSGRYDFSITEIAKSNIRSLKAHKKVGFEEIHSYVDGDGVEWAVVVWEWRDN</sequence>
<dbReference type="EMBL" id="SETE01000002">
    <property type="protein sequence ID" value="RYM34986.1"/>
    <property type="molecule type" value="Genomic_DNA"/>
</dbReference>
<accession>A0A4V1WG02</accession>
<dbReference type="Gene3D" id="3.40.630.30">
    <property type="match status" value="1"/>
</dbReference>
<feature type="domain" description="N-acetyltransferase" evidence="1">
    <location>
        <begin position="54"/>
        <end position="162"/>
    </location>
</feature>
<dbReference type="SUPFAM" id="SSF55729">
    <property type="entry name" value="Acyl-CoA N-acyltransferases (Nat)"/>
    <property type="match status" value="1"/>
</dbReference>
<organism evidence="2 3">
    <name type="scientific">Brumimicrobium glaciale</name>
    <dbReference type="NCBI Taxonomy" id="200475"/>
    <lineage>
        <taxon>Bacteria</taxon>
        <taxon>Pseudomonadati</taxon>
        <taxon>Bacteroidota</taxon>
        <taxon>Flavobacteriia</taxon>
        <taxon>Flavobacteriales</taxon>
        <taxon>Crocinitomicaceae</taxon>
        <taxon>Brumimicrobium</taxon>
    </lineage>
</organism>
<proteinExistence type="predicted"/>
<reference evidence="2 3" key="1">
    <citation type="submission" date="2019-02" db="EMBL/GenBank/DDBJ databases">
        <title>Genome sequence of the sea-ice species Brumimicrobium glaciale.</title>
        <authorList>
            <person name="Bowman J.P."/>
        </authorList>
    </citation>
    <scope>NUCLEOTIDE SEQUENCE [LARGE SCALE GENOMIC DNA]</scope>
    <source>
        <strain evidence="2 3">IC156</strain>
    </source>
</reference>
<dbReference type="InterPro" id="IPR016181">
    <property type="entry name" value="Acyl_CoA_acyltransferase"/>
</dbReference>
<dbReference type="RefSeq" id="WP_130092994.1">
    <property type="nucleotide sequence ID" value="NZ_SETE01000002.1"/>
</dbReference>
<evidence type="ECO:0000313" key="2">
    <source>
        <dbReference type="EMBL" id="RYM34986.1"/>
    </source>
</evidence>
<comment type="caution">
    <text evidence="2">The sequence shown here is derived from an EMBL/GenBank/DDBJ whole genome shotgun (WGS) entry which is preliminary data.</text>
</comment>
<dbReference type="GO" id="GO:0016747">
    <property type="term" value="F:acyltransferase activity, transferring groups other than amino-acyl groups"/>
    <property type="evidence" value="ECO:0007669"/>
    <property type="project" value="InterPro"/>
</dbReference>
<protein>
    <submittedName>
        <fullName evidence="2">GNAT family N-acetyltransferase</fullName>
    </submittedName>
</protein>